<dbReference type="Pfam" id="PF05036">
    <property type="entry name" value="SPOR"/>
    <property type="match status" value="1"/>
</dbReference>
<evidence type="ECO:0000256" key="9">
    <source>
        <dbReference type="HAMAP-Rule" id="MF_01885"/>
    </source>
</evidence>
<dbReference type="GO" id="GO:0141098">
    <property type="term" value="F:tRNA (cytidine(34)-2'-O)-methyltransferase activity"/>
    <property type="evidence" value="ECO:0007669"/>
    <property type="project" value="RHEA"/>
</dbReference>
<proteinExistence type="inferred from homology"/>
<keyword evidence="7 10" id="KW-0456">Lyase</keyword>
<sequence length="459" mass="50667">MFTVVLFQPEIPPNTGNVIRLCANTGCELRLVKPMGFPLEDAKLRRAGLDYHEYARVVVHEDWDACLRTLQGRRIFAATTKGATRHDRISYQPGDVFLFGPESRGLPQDVLAALPAQQRIRLPMRPESRSLNLSNAVAVTVFEAWRQLGFEGGYSGSQGWPNSIGRFMQPVLRWLWLLFVSLVLVACSTVKTASATNQSASPANKKSVAKNGAYFQNDGPADHIPVNLSLVPDAVPQDEPLIKSANLPYSALGMSFRPDVREKPYHAVGRASWYGKQFHGRKTSSGERYDMFAMTAAHPTLPIPSYARVTNLTNGKSVVVRVNDRGPFHKKRLMDLSYAAAYKLGFVQQGSAKIAIDRVWPAEDNTYSASAQPVTQPASRELKAGDNPKYLQLGSFNTLANAEALLQKTLDEMDDKYDSKLGIVNQQGVYKVRLGPFSSDDAVRSAAENLHVETVITSL</sequence>
<comment type="subcellular location">
    <subcellularLocation>
        <location evidence="9">Cytoplasm</location>
    </subcellularLocation>
</comment>
<dbReference type="Gene3D" id="2.40.40.10">
    <property type="entry name" value="RlpA-like domain"/>
    <property type="match status" value="1"/>
</dbReference>
<dbReference type="Proteomes" id="UP000275777">
    <property type="component" value="Chromosome"/>
</dbReference>
<dbReference type="GO" id="GO:0042834">
    <property type="term" value="F:peptidoglycan binding"/>
    <property type="evidence" value="ECO:0007669"/>
    <property type="project" value="InterPro"/>
</dbReference>
<dbReference type="GO" id="GO:0000270">
    <property type="term" value="P:peptidoglycan metabolic process"/>
    <property type="evidence" value="ECO:0007669"/>
    <property type="project" value="UniProtKB-UniRule"/>
</dbReference>
<dbReference type="InterPro" id="IPR016914">
    <property type="entry name" value="TrmL"/>
</dbReference>
<evidence type="ECO:0000256" key="6">
    <source>
        <dbReference type="ARBA" id="ARBA00022729"/>
    </source>
</evidence>
<evidence type="ECO:0000256" key="11">
    <source>
        <dbReference type="RuleBase" id="RU003495"/>
    </source>
</evidence>
<protein>
    <recommendedName>
        <fullName evidence="9 10">Multifunctional fusion protein</fullName>
    </recommendedName>
    <domain>
        <recommendedName>
            <fullName evidence="9">tRNA (cytidine(34)-2'-O)-methyltransferase</fullName>
            <ecNumber evidence="9">2.1.1.207</ecNumber>
        </recommendedName>
        <alternativeName>
            <fullName evidence="9">tRNA (cytidine/uridine-2'-O-)-methyltransferase TrmL</fullName>
        </alternativeName>
    </domain>
    <domain>
        <recommendedName>
            <fullName evidence="10">Endolytic peptidoglycan transglycosylase RlpA</fullName>
            <ecNumber evidence="10">4.2.2.-</ecNumber>
        </recommendedName>
    </domain>
</protein>
<keyword evidence="2 9" id="KW-0489">Methyltransferase</keyword>
<dbReference type="InterPro" id="IPR036680">
    <property type="entry name" value="SPOR-like_sf"/>
</dbReference>
<dbReference type="InterPro" id="IPR029026">
    <property type="entry name" value="tRNA_m1G_MTases_N"/>
</dbReference>
<keyword evidence="1 9" id="KW-0963">Cytoplasm</keyword>
<dbReference type="AlphaFoldDB" id="A0A3S4HVJ9"/>
<name>A0A3S4HVJ9_CHRVL</name>
<dbReference type="CDD" id="cd18094">
    <property type="entry name" value="SpoU-like_TrmL"/>
    <property type="match status" value="1"/>
</dbReference>
<dbReference type="FunFam" id="3.40.1280.10:FF:000002">
    <property type="entry name" value="Peptidylprolyl isomerase"/>
    <property type="match status" value="1"/>
</dbReference>
<dbReference type="GO" id="GO:0030488">
    <property type="term" value="P:tRNA methylation"/>
    <property type="evidence" value="ECO:0007669"/>
    <property type="project" value="UniProtKB-UniRule"/>
</dbReference>
<evidence type="ECO:0000256" key="7">
    <source>
        <dbReference type="ARBA" id="ARBA00023239"/>
    </source>
</evidence>
<dbReference type="GO" id="GO:0005737">
    <property type="term" value="C:cytoplasm"/>
    <property type="evidence" value="ECO:0007669"/>
    <property type="project" value="UniProtKB-SubCell"/>
</dbReference>
<comment type="similarity">
    <text evidence="10 11">Belongs to the RlpA family.</text>
</comment>
<dbReference type="GO" id="GO:0042802">
    <property type="term" value="F:identical protein binding"/>
    <property type="evidence" value="ECO:0007669"/>
    <property type="project" value="UniProtKB-ARBA"/>
</dbReference>
<dbReference type="InterPro" id="IPR029028">
    <property type="entry name" value="Alpha/beta_knot_MTases"/>
</dbReference>
<dbReference type="Pfam" id="PF03330">
    <property type="entry name" value="DPBB_1"/>
    <property type="match status" value="1"/>
</dbReference>
<dbReference type="HAMAP" id="MF_02071">
    <property type="entry name" value="RlpA"/>
    <property type="match status" value="1"/>
</dbReference>
<evidence type="ECO:0000259" key="12">
    <source>
        <dbReference type="PROSITE" id="PS51724"/>
    </source>
</evidence>
<dbReference type="EC" id="4.2.2.-" evidence="10"/>
<keyword evidence="8 10" id="KW-0961">Cell wall biogenesis/degradation</keyword>
<dbReference type="GO" id="GO:0008932">
    <property type="term" value="F:lytic endotransglycosylase activity"/>
    <property type="evidence" value="ECO:0007669"/>
    <property type="project" value="UniProtKB-UniRule"/>
</dbReference>
<dbReference type="SUPFAM" id="SSF50685">
    <property type="entry name" value="Barwin-like endoglucanases"/>
    <property type="match status" value="1"/>
</dbReference>
<dbReference type="EMBL" id="LR134182">
    <property type="protein sequence ID" value="VEB45811.1"/>
    <property type="molecule type" value="Genomic_DNA"/>
</dbReference>
<evidence type="ECO:0000256" key="3">
    <source>
        <dbReference type="ARBA" id="ARBA00022679"/>
    </source>
</evidence>
<keyword evidence="5 9" id="KW-0819">tRNA processing</keyword>
<keyword evidence="3 9" id="KW-0808">Transferase</keyword>
<dbReference type="CDD" id="cd22268">
    <property type="entry name" value="DPBB_RlpA-like"/>
    <property type="match status" value="1"/>
</dbReference>
<dbReference type="InterPro" id="IPR009009">
    <property type="entry name" value="RlpA-like_DPBB"/>
</dbReference>
<dbReference type="HAMAP" id="MF_01885">
    <property type="entry name" value="tRNA_methyltr_TrmL"/>
    <property type="match status" value="1"/>
</dbReference>
<dbReference type="InterPro" id="IPR007730">
    <property type="entry name" value="SPOR-like_dom"/>
</dbReference>
<dbReference type="GO" id="GO:0003723">
    <property type="term" value="F:RNA binding"/>
    <property type="evidence" value="ECO:0007669"/>
    <property type="project" value="InterPro"/>
</dbReference>
<dbReference type="PANTHER" id="PTHR34183:SF1">
    <property type="entry name" value="ENDOLYTIC PEPTIDOGLYCAN TRANSGLYCOSYLASE RLPA"/>
    <property type="match status" value="1"/>
</dbReference>
<evidence type="ECO:0000256" key="8">
    <source>
        <dbReference type="ARBA" id="ARBA00023316"/>
    </source>
</evidence>
<accession>A0A3S4HVJ9</accession>
<comment type="function">
    <text evidence="9">Methylates the ribose at the nucleotide 34 wobble position in the two leucyl isoacceptors tRNA(Leu)(CmAA) and tRNA(Leu)(cmnm5UmAA). Catalyzes the methyl transfer from S-adenosyl-L-methionine to the 2'-OH of the wobble nucleotide.</text>
</comment>
<comment type="subunit">
    <text evidence="9">Homodimer.</text>
</comment>
<dbReference type="InterPro" id="IPR001537">
    <property type="entry name" value="SpoU_MeTrfase"/>
</dbReference>
<dbReference type="Gene3D" id="3.30.70.1070">
    <property type="entry name" value="Sporulation related repeat"/>
    <property type="match status" value="1"/>
</dbReference>
<gene>
    <name evidence="9 13" type="primary">trmL</name>
    <name evidence="10" type="synonym">rlpA</name>
    <name evidence="13" type="ORF">NCTC9695_06343</name>
</gene>
<feature type="binding site" evidence="9">
    <location>
        <position position="130"/>
    </location>
    <ligand>
        <name>S-adenosyl-L-methionine</name>
        <dbReference type="ChEBI" id="CHEBI:59789"/>
    </ligand>
</feature>
<dbReference type="FunFam" id="2.40.40.10:FF:000003">
    <property type="entry name" value="Endolytic peptidoglycan transglycosylase RlpA"/>
    <property type="match status" value="1"/>
</dbReference>
<dbReference type="Pfam" id="PF00588">
    <property type="entry name" value="SpoU_methylase"/>
    <property type="match status" value="1"/>
</dbReference>
<dbReference type="InterPro" id="IPR034718">
    <property type="entry name" value="RlpA"/>
</dbReference>
<evidence type="ECO:0000256" key="1">
    <source>
        <dbReference type="ARBA" id="ARBA00022490"/>
    </source>
</evidence>
<dbReference type="Gene3D" id="3.40.1280.10">
    <property type="match status" value="1"/>
</dbReference>
<comment type="caution">
    <text evidence="9">Lacks conserved residue(s) required for the propagation of feature annotation.</text>
</comment>
<dbReference type="GO" id="GO:0071555">
    <property type="term" value="P:cell wall organization"/>
    <property type="evidence" value="ECO:0007669"/>
    <property type="project" value="UniProtKB-KW"/>
</dbReference>
<comment type="function">
    <text evidence="10">Lytic transglycosylase with a strong preference for naked glycan strands that lack stem peptides.</text>
</comment>
<evidence type="ECO:0000256" key="10">
    <source>
        <dbReference type="HAMAP-Rule" id="MF_02071"/>
    </source>
</evidence>
<dbReference type="EC" id="2.1.1.207" evidence="9"/>
<evidence type="ECO:0000256" key="5">
    <source>
        <dbReference type="ARBA" id="ARBA00022694"/>
    </source>
</evidence>
<feature type="binding site" evidence="9">
    <location>
        <position position="100"/>
    </location>
    <ligand>
        <name>S-adenosyl-L-methionine</name>
        <dbReference type="ChEBI" id="CHEBI:59789"/>
    </ligand>
</feature>
<dbReference type="SUPFAM" id="SSF75217">
    <property type="entry name" value="alpha/beta knot"/>
    <property type="match status" value="1"/>
</dbReference>
<evidence type="ECO:0000256" key="2">
    <source>
        <dbReference type="ARBA" id="ARBA00022603"/>
    </source>
</evidence>
<comment type="catalytic activity">
    <reaction evidence="9">
        <text>5-carboxymethylaminomethyluridine(34) in tRNA(Leu) + S-adenosyl-L-methionine = 5-carboxymethylaminomethyl-2'-O-methyluridine(34) in tRNA(Leu) + S-adenosyl-L-homocysteine + H(+)</text>
        <dbReference type="Rhea" id="RHEA:43088"/>
        <dbReference type="Rhea" id="RHEA-COMP:10333"/>
        <dbReference type="Rhea" id="RHEA-COMP:10334"/>
        <dbReference type="ChEBI" id="CHEBI:15378"/>
        <dbReference type="ChEBI" id="CHEBI:57856"/>
        <dbReference type="ChEBI" id="CHEBI:59789"/>
        <dbReference type="ChEBI" id="CHEBI:74508"/>
        <dbReference type="ChEBI" id="CHEBI:74511"/>
        <dbReference type="EC" id="2.1.1.207"/>
    </reaction>
</comment>
<comment type="catalytic activity">
    <reaction evidence="9">
        <text>cytidine(34) in tRNA + S-adenosyl-L-methionine = 2'-O-methylcytidine(34) in tRNA + S-adenosyl-L-homocysteine + H(+)</text>
        <dbReference type="Rhea" id="RHEA:43084"/>
        <dbReference type="Rhea" id="RHEA-COMP:10331"/>
        <dbReference type="Rhea" id="RHEA-COMP:10332"/>
        <dbReference type="ChEBI" id="CHEBI:15378"/>
        <dbReference type="ChEBI" id="CHEBI:57856"/>
        <dbReference type="ChEBI" id="CHEBI:59789"/>
        <dbReference type="ChEBI" id="CHEBI:74495"/>
        <dbReference type="ChEBI" id="CHEBI:82748"/>
        <dbReference type="EC" id="2.1.1.207"/>
    </reaction>
</comment>
<dbReference type="PANTHER" id="PTHR34183">
    <property type="entry name" value="ENDOLYTIC PEPTIDOGLYCAN TRANSGLYCOSYLASE RLPA"/>
    <property type="match status" value="1"/>
</dbReference>
<dbReference type="PROSITE" id="PS51724">
    <property type="entry name" value="SPOR"/>
    <property type="match status" value="1"/>
</dbReference>
<dbReference type="GO" id="GO:0141102">
    <property type="term" value="F:tRNA (5-carboxymethylaminomethyluridine(34)-2'-O)-methyltransferase activity"/>
    <property type="evidence" value="ECO:0007669"/>
    <property type="project" value="RHEA"/>
</dbReference>
<dbReference type="SUPFAM" id="SSF110997">
    <property type="entry name" value="Sporulation related repeat"/>
    <property type="match status" value="1"/>
</dbReference>
<dbReference type="NCBIfam" id="TIGR00413">
    <property type="entry name" value="rlpA"/>
    <property type="match status" value="1"/>
</dbReference>
<evidence type="ECO:0000256" key="4">
    <source>
        <dbReference type="ARBA" id="ARBA00022691"/>
    </source>
</evidence>
<keyword evidence="6" id="KW-0732">Signal</keyword>
<dbReference type="InterPro" id="IPR012997">
    <property type="entry name" value="RplA"/>
</dbReference>
<feature type="binding site" evidence="9">
    <location>
        <position position="122"/>
    </location>
    <ligand>
        <name>S-adenosyl-L-methionine</name>
        <dbReference type="ChEBI" id="CHEBI:59789"/>
    </ligand>
</feature>
<reference evidence="13 14" key="1">
    <citation type="submission" date="2018-12" db="EMBL/GenBank/DDBJ databases">
        <authorList>
            <consortium name="Pathogen Informatics"/>
        </authorList>
    </citation>
    <scope>NUCLEOTIDE SEQUENCE [LARGE SCALE GENOMIC DNA]</scope>
    <source>
        <strain evidence="13 14">NCTC9695</strain>
    </source>
</reference>
<keyword evidence="4 9" id="KW-0949">S-adenosyl-L-methionine</keyword>
<organism evidence="13 14">
    <name type="scientific">Chromobacterium violaceum</name>
    <dbReference type="NCBI Taxonomy" id="536"/>
    <lineage>
        <taxon>Bacteria</taxon>
        <taxon>Pseudomonadati</taxon>
        <taxon>Pseudomonadota</taxon>
        <taxon>Betaproteobacteria</taxon>
        <taxon>Neisseriales</taxon>
        <taxon>Chromobacteriaceae</taxon>
        <taxon>Chromobacterium</taxon>
    </lineage>
</organism>
<dbReference type="InterPro" id="IPR036908">
    <property type="entry name" value="RlpA-like_sf"/>
</dbReference>
<evidence type="ECO:0000313" key="14">
    <source>
        <dbReference type="Proteomes" id="UP000275777"/>
    </source>
</evidence>
<comment type="similarity">
    <text evidence="9">Belongs to the class IV-like SAM-binding methyltransferase superfamily. RNA methyltransferase TrmH family. TrmL subfamily.</text>
</comment>
<feature type="domain" description="SPOR" evidence="12">
    <location>
        <begin position="383"/>
        <end position="459"/>
    </location>
</feature>
<evidence type="ECO:0000313" key="13">
    <source>
        <dbReference type="EMBL" id="VEB45811.1"/>
    </source>
</evidence>